<reference evidence="7" key="2">
    <citation type="submission" date="2025-08" db="UniProtKB">
        <authorList>
            <consortium name="RefSeq"/>
        </authorList>
    </citation>
    <scope>IDENTIFICATION</scope>
</reference>
<dbReference type="Pfam" id="PF23299">
    <property type="entry name" value="DUF7081"/>
    <property type="match status" value="1"/>
</dbReference>
<dbReference type="InterPro" id="IPR055508">
    <property type="entry name" value="DUF7081"/>
</dbReference>
<evidence type="ECO:0000256" key="2">
    <source>
        <dbReference type="ARBA" id="ARBA00022723"/>
    </source>
</evidence>
<name>A0A1S4BMD4_TOBAC</name>
<sequence length="338" mass="37013">MSDKKEAGEINTLVASNGSTSRISETGLHLYPVSINDSGEGLPYAPVDWPNAGDKWCWKAGKRVSVSGYIKDRYLYLPKRLRALKEGRGYTFRSRPSIEQYLRSEFPNVDINGFFASFSWMIPAKESASSKGTKMEPSPSDSPLGTITCKAGNRICSSLTAENPLPETMFCDICCTEPGFCRDCCCILCCKTISSDYNGYSYIRCEATAVDGYICGHIAHVDCALRAYMAGTVGGSIDLDAEYFCRYCDSRTDLVSHALKLLNICTSVASSADIEKILNVGICILRGSQKRSAKQLLHRIESIMSKLIDGACVEDVFKKESSADSTGLEQICTSVHCI</sequence>
<dbReference type="Pfam" id="PF07227">
    <property type="entry name" value="PHD_Oberon"/>
    <property type="match status" value="1"/>
</dbReference>
<organism evidence="6 7">
    <name type="scientific">Nicotiana tabacum</name>
    <name type="common">Common tobacco</name>
    <dbReference type="NCBI Taxonomy" id="4097"/>
    <lineage>
        <taxon>Eukaryota</taxon>
        <taxon>Viridiplantae</taxon>
        <taxon>Streptophyta</taxon>
        <taxon>Embryophyta</taxon>
        <taxon>Tracheophyta</taxon>
        <taxon>Spermatophyta</taxon>
        <taxon>Magnoliopsida</taxon>
        <taxon>eudicotyledons</taxon>
        <taxon>Gunneridae</taxon>
        <taxon>Pentapetalae</taxon>
        <taxon>asterids</taxon>
        <taxon>lamiids</taxon>
        <taxon>Solanales</taxon>
        <taxon>Solanaceae</taxon>
        <taxon>Nicotianoideae</taxon>
        <taxon>Nicotianeae</taxon>
        <taxon>Nicotiana</taxon>
    </lineage>
</organism>
<evidence type="ECO:0000313" key="6">
    <source>
        <dbReference type="Proteomes" id="UP000790787"/>
    </source>
</evidence>
<protein>
    <submittedName>
        <fullName evidence="7">Uncharacterized protein isoform X3</fullName>
    </submittedName>
</protein>
<dbReference type="PANTHER" id="PTHR33345">
    <property type="entry name" value="ADAPTER PROTEIN, PUTATIVE-RELATED"/>
    <property type="match status" value="1"/>
</dbReference>
<keyword evidence="4" id="KW-0862">Zinc</keyword>
<keyword evidence="3" id="KW-0863">Zinc-finger</keyword>
<keyword evidence="2" id="KW-0479">Metal-binding</keyword>
<dbReference type="AlphaFoldDB" id="A0A1S4BMD4"/>
<reference evidence="6" key="1">
    <citation type="journal article" date="2014" name="Nat. Commun.">
        <title>The tobacco genome sequence and its comparison with those of tomato and potato.</title>
        <authorList>
            <person name="Sierro N."/>
            <person name="Battey J.N."/>
            <person name="Ouadi S."/>
            <person name="Bakaher N."/>
            <person name="Bovet L."/>
            <person name="Willig A."/>
            <person name="Goepfert S."/>
            <person name="Peitsch M.C."/>
            <person name="Ivanov N.V."/>
        </authorList>
    </citation>
    <scope>NUCLEOTIDE SEQUENCE [LARGE SCALE GENOMIC DNA]</scope>
</reference>
<evidence type="ECO:0000256" key="3">
    <source>
        <dbReference type="ARBA" id="ARBA00022771"/>
    </source>
</evidence>
<dbReference type="GO" id="GO:0005634">
    <property type="term" value="C:nucleus"/>
    <property type="evidence" value="ECO:0007669"/>
    <property type="project" value="UniProtKB-SubCell"/>
</dbReference>
<dbReference type="Proteomes" id="UP000790787">
    <property type="component" value="Chromosome 8"/>
</dbReference>
<dbReference type="OrthoDB" id="1286882at2759"/>
<accession>A0A1S4BMD4</accession>
<dbReference type="InterPro" id="IPR032881">
    <property type="entry name" value="Oberon-like_PHD"/>
</dbReference>
<dbReference type="GO" id="GO:0008270">
    <property type="term" value="F:zinc ion binding"/>
    <property type="evidence" value="ECO:0007669"/>
    <property type="project" value="UniProtKB-KW"/>
</dbReference>
<keyword evidence="5" id="KW-0539">Nucleus</keyword>
<comment type="subcellular location">
    <subcellularLocation>
        <location evidence="1">Nucleus</location>
    </subcellularLocation>
</comment>
<dbReference type="RefSeq" id="XP_016490019.1">
    <property type="nucleotide sequence ID" value="XM_016634533.1"/>
</dbReference>
<dbReference type="GeneID" id="107809837"/>
<evidence type="ECO:0000256" key="5">
    <source>
        <dbReference type="ARBA" id="ARBA00023242"/>
    </source>
</evidence>
<gene>
    <name evidence="7" type="primary">LOC107809837</name>
</gene>
<dbReference type="PANTHER" id="PTHR33345:SF2">
    <property type="entry name" value="OBERON-LIKE PHD FINGER DOMAIN-CONTAINING PROTEIN"/>
    <property type="match status" value="1"/>
</dbReference>
<evidence type="ECO:0000256" key="1">
    <source>
        <dbReference type="ARBA" id="ARBA00004123"/>
    </source>
</evidence>
<evidence type="ECO:0000256" key="4">
    <source>
        <dbReference type="ARBA" id="ARBA00022833"/>
    </source>
</evidence>
<keyword evidence="6" id="KW-1185">Reference proteome</keyword>
<proteinExistence type="predicted"/>
<evidence type="ECO:0000313" key="7">
    <source>
        <dbReference type="RefSeq" id="XP_016490019.1"/>
    </source>
</evidence>